<dbReference type="OrthoDB" id="8789982at2759"/>
<dbReference type="InterPro" id="IPR011333">
    <property type="entry name" value="SKP1/BTB/POZ_sf"/>
</dbReference>
<dbReference type="Pfam" id="PF00651">
    <property type="entry name" value="BTB"/>
    <property type="match status" value="1"/>
</dbReference>
<comment type="caution">
    <text evidence="2">The sequence shown here is derived from an EMBL/GenBank/DDBJ whole genome shotgun (WGS) entry which is preliminary data.</text>
</comment>
<sequence length="154" mass="18185">MSSHLLEVIKDFERALEEEENCDVIIKAGEDSDELRAHSFVLRARCPYFKRALSDDWEEKDDDGNFIFKKPNIFPEVFQLILRYLYTGIADYSQHSKEMVLQCLVAADELGLDKLIDRIQEELINNEEFTYKDPVSTLNVIYQHEPFERLSRNY</sequence>
<dbReference type="Proteomes" id="UP000615446">
    <property type="component" value="Unassembled WGS sequence"/>
</dbReference>
<evidence type="ECO:0000259" key="1">
    <source>
        <dbReference type="PROSITE" id="PS50097"/>
    </source>
</evidence>
<accession>A0A8H3QFY4</accession>
<gene>
    <name evidence="2" type="ORF">RCL2_000517400</name>
</gene>
<dbReference type="AlphaFoldDB" id="A0A8H3QFY4"/>
<organism evidence="2 3">
    <name type="scientific">Rhizophagus clarus</name>
    <dbReference type="NCBI Taxonomy" id="94130"/>
    <lineage>
        <taxon>Eukaryota</taxon>
        <taxon>Fungi</taxon>
        <taxon>Fungi incertae sedis</taxon>
        <taxon>Mucoromycota</taxon>
        <taxon>Glomeromycotina</taxon>
        <taxon>Glomeromycetes</taxon>
        <taxon>Glomerales</taxon>
        <taxon>Glomeraceae</taxon>
        <taxon>Rhizophagus</taxon>
    </lineage>
</organism>
<feature type="domain" description="BTB" evidence="1">
    <location>
        <begin position="22"/>
        <end position="94"/>
    </location>
</feature>
<evidence type="ECO:0000313" key="2">
    <source>
        <dbReference type="EMBL" id="GES77841.1"/>
    </source>
</evidence>
<dbReference type="EMBL" id="BLAL01000034">
    <property type="protein sequence ID" value="GES77841.1"/>
    <property type="molecule type" value="Genomic_DNA"/>
</dbReference>
<dbReference type="InterPro" id="IPR000210">
    <property type="entry name" value="BTB/POZ_dom"/>
</dbReference>
<protein>
    <submittedName>
        <fullName evidence="2">BTB/POZ protein</fullName>
    </submittedName>
</protein>
<evidence type="ECO:0000313" key="3">
    <source>
        <dbReference type="Proteomes" id="UP000615446"/>
    </source>
</evidence>
<dbReference type="PANTHER" id="PTHR24413">
    <property type="entry name" value="SPECKLE-TYPE POZ PROTEIN"/>
    <property type="match status" value="1"/>
</dbReference>
<name>A0A8H3QFY4_9GLOM</name>
<reference evidence="2" key="1">
    <citation type="submission" date="2019-10" db="EMBL/GenBank/DDBJ databases">
        <title>Conservation and host-specific expression of non-tandemly repeated heterogenous ribosome RNA gene in arbuscular mycorrhizal fungi.</title>
        <authorList>
            <person name="Maeda T."/>
            <person name="Kobayashi Y."/>
            <person name="Nakagawa T."/>
            <person name="Ezawa T."/>
            <person name="Yamaguchi K."/>
            <person name="Bino T."/>
            <person name="Nishimoto Y."/>
            <person name="Shigenobu S."/>
            <person name="Kawaguchi M."/>
        </authorList>
    </citation>
    <scope>NUCLEOTIDE SEQUENCE</scope>
    <source>
        <strain evidence="2">HR1</strain>
    </source>
</reference>
<dbReference type="PROSITE" id="PS50097">
    <property type="entry name" value="BTB"/>
    <property type="match status" value="1"/>
</dbReference>
<dbReference type="SMART" id="SM00225">
    <property type="entry name" value="BTB"/>
    <property type="match status" value="1"/>
</dbReference>
<proteinExistence type="predicted"/>
<dbReference type="SUPFAM" id="SSF54695">
    <property type="entry name" value="POZ domain"/>
    <property type="match status" value="1"/>
</dbReference>
<dbReference type="Gene3D" id="3.30.710.10">
    <property type="entry name" value="Potassium Channel Kv1.1, Chain A"/>
    <property type="match status" value="1"/>
</dbReference>